<gene>
    <name evidence="2" type="ORF">M501DRAFT_944901</name>
</gene>
<dbReference type="SMART" id="SM00950">
    <property type="entry name" value="Piwi"/>
    <property type="match status" value="1"/>
</dbReference>
<sequence length="267" mass="29935">ILIILPFKEDKLYGTVKRFTDLKRGLLTVCFLAENVLTHKSQHLSGLALKFNLKLGGINYTLPAELFNSLYLEDGNPDALILGADVYHPPPDDHNPGLPSAAAVVGSFDNKFMNYLPSLRLQAGNQEMNLKEMVVERLRKFGIANPTNLLPFKILMYRDGVGDNQFQTLRETEIPTIYKAFETAKKNWITHRSETRGTLENKELHNGNDRIARNVTPGTVIDTALTHPDRNSFYLQAHAASQGTVRSIYCHIIHNTASLTLVRPSNP</sequence>
<dbReference type="InterPro" id="IPR036397">
    <property type="entry name" value="RNaseH_sf"/>
</dbReference>
<feature type="non-terminal residue" evidence="2">
    <location>
        <position position="1"/>
    </location>
</feature>
<proteinExistence type="predicted"/>
<evidence type="ECO:0000313" key="3">
    <source>
        <dbReference type="Proteomes" id="UP000799429"/>
    </source>
</evidence>
<dbReference type="InterPro" id="IPR003165">
    <property type="entry name" value="Piwi"/>
</dbReference>
<reference evidence="2" key="1">
    <citation type="journal article" date="2020" name="Stud. Mycol.">
        <title>101 Dothideomycetes genomes: a test case for predicting lifestyles and emergence of pathogens.</title>
        <authorList>
            <person name="Haridas S."/>
            <person name="Albert R."/>
            <person name="Binder M."/>
            <person name="Bloem J."/>
            <person name="Labutti K."/>
            <person name="Salamov A."/>
            <person name="Andreopoulos B."/>
            <person name="Baker S."/>
            <person name="Barry K."/>
            <person name="Bills G."/>
            <person name="Bluhm B."/>
            <person name="Cannon C."/>
            <person name="Castanera R."/>
            <person name="Culley D."/>
            <person name="Daum C."/>
            <person name="Ezra D."/>
            <person name="Gonzalez J."/>
            <person name="Henrissat B."/>
            <person name="Kuo A."/>
            <person name="Liang C."/>
            <person name="Lipzen A."/>
            <person name="Lutzoni F."/>
            <person name="Magnuson J."/>
            <person name="Mondo S."/>
            <person name="Nolan M."/>
            <person name="Ohm R."/>
            <person name="Pangilinan J."/>
            <person name="Park H.-J."/>
            <person name="Ramirez L."/>
            <person name="Alfaro M."/>
            <person name="Sun H."/>
            <person name="Tritt A."/>
            <person name="Yoshinaga Y."/>
            <person name="Zwiers L.-H."/>
            <person name="Turgeon B."/>
            <person name="Goodwin S."/>
            <person name="Spatafora J."/>
            <person name="Crous P."/>
            <person name="Grigoriev I."/>
        </authorList>
    </citation>
    <scope>NUCLEOTIDE SEQUENCE</scope>
    <source>
        <strain evidence="2">CBS 101060</strain>
    </source>
</reference>
<dbReference type="SUPFAM" id="SSF53098">
    <property type="entry name" value="Ribonuclease H-like"/>
    <property type="match status" value="1"/>
</dbReference>
<dbReference type="PANTHER" id="PTHR22891">
    <property type="entry name" value="EUKARYOTIC TRANSLATION INITIATION FACTOR 2C"/>
    <property type="match status" value="1"/>
</dbReference>
<dbReference type="GO" id="GO:0003676">
    <property type="term" value="F:nucleic acid binding"/>
    <property type="evidence" value="ECO:0007669"/>
    <property type="project" value="InterPro"/>
</dbReference>
<evidence type="ECO:0000313" key="2">
    <source>
        <dbReference type="EMBL" id="KAF2834100.1"/>
    </source>
</evidence>
<dbReference type="AlphaFoldDB" id="A0A9P4S1Z5"/>
<dbReference type="Proteomes" id="UP000799429">
    <property type="component" value="Unassembled WGS sequence"/>
</dbReference>
<dbReference type="Gene3D" id="3.30.420.10">
    <property type="entry name" value="Ribonuclease H-like superfamily/Ribonuclease H"/>
    <property type="match status" value="1"/>
</dbReference>
<evidence type="ECO:0000259" key="1">
    <source>
        <dbReference type="SMART" id="SM00950"/>
    </source>
</evidence>
<dbReference type="InterPro" id="IPR012337">
    <property type="entry name" value="RNaseH-like_sf"/>
</dbReference>
<feature type="domain" description="Piwi" evidence="1">
    <location>
        <begin position="1"/>
        <end position="267"/>
    </location>
</feature>
<dbReference type="EMBL" id="MU006153">
    <property type="protein sequence ID" value="KAF2834100.1"/>
    <property type="molecule type" value="Genomic_DNA"/>
</dbReference>
<keyword evidence="3" id="KW-1185">Reference proteome</keyword>
<accession>A0A9P4S1Z5</accession>
<comment type="caution">
    <text evidence="2">The sequence shown here is derived from an EMBL/GenBank/DDBJ whole genome shotgun (WGS) entry which is preliminary data.</text>
</comment>
<organism evidence="2 3">
    <name type="scientific">Patellaria atrata CBS 101060</name>
    <dbReference type="NCBI Taxonomy" id="1346257"/>
    <lineage>
        <taxon>Eukaryota</taxon>
        <taxon>Fungi</taxon>
        <taxon>Dikarya</taxon>
        <taxon>Ascomycota</taxon>
        <taxon>Pezizomycotina</taxon>
        <taxon>Dothideomycetes</taxon>
        <taxon>Dothideomycetes incertae sedis</taxon>
        <taxon>Patellariales</taxon>
        <taxon>Patellariaceae</taxon>
        <taxon>Patellaria</taxon>
    </lineage>
</organism>
<protein>
    <submittedName>
        <fullName evidence="2">Stem cell self-renewal protein Piwi</fullName>
    </submittedName>
</protein>
<dbReference type="Pfam" id="PF02171">
    <property type="entry name" value="Piwi"/>
    <property type="match status" value="1"/>
</dbReference>
<name>A0A9P4S1Z5_9PEZI</name>
<dbReference type="Gene3D" id="3.40.50.2300">
    <property type="match status" value="1"/>
</dbReference>
<dbReference type="OrthoDB" id="10252740at2759"/>